<accession>A0A7T0KDV2</accession>
<feature type="region of interest" description="Disordered" evidence="1">
    <location>
        <begin position="78"/>
        <end position="161"/>
    </location>
</feature>
<sequence>MMRLRKTLTAVAVSGALAFAVAPVAQAQSSYAFSTGDIYYQHTSGGWVESSSRATNPAPLNNAELEQSDRIRKMIENDQRARGAAGSSSQNITGADTAARATTDASAGGNASLSVEGNATRETTGGANGGVDINIDGNTDGNTGGNNAGNTGGNATGTSSMVNDAASQAASAATALNGLSSVNTPNVPNSGTGNGNGGSSLTGNTSATGGNTGGNGGGNLNGGSSVSPELAGIILPGILILGGLTWYLNQDGQTYMSSQDRVHETPTREEKATSSALLSSNAGSVREQAIQQTSAESERGVSAETGDNTVARAMFALLVMSVLGAAGVFTRRKFA</sequence>
<feature type="region of interest" description="Disordered" evidence="1">
    <location>
        <begin position="180"/>
        <end position="221"/>
    </location>
</feature>
<dbReference type="EMBL" id="CP064954">
    <property type="protein sequence ID" value="QPK78566.1"/>
    <property type="molecule type" value="Genomic_DNA"/>
</dbReference>
<organism evidence="4 5">
    <name type="scientific">Corynebacterium lizhenjunii</name>
    <dbReference type="NCBI Taxonomy" id="2709394"/>
    <lineage>
        <taxon>Bacteria</taxon>
        <taxon>Bacillati</taxon>
        <taxon>Actinomycetota</taxon>
        <taxon>Actinomycetes</taxon>
        <taxon>Mycobacteriales</taxon>
        <taxon>Corynebacteriaceae</taxon>
        <taxon>Corynebacterium</taxon>
    </lineage>
</organism>
<feature type="transmembrane region" description="Helical" evidence="2">
    <location>
        <begin position="310"/>
        <end position="329"/>
    </location>
</feature>
<keyword evidence="5" id="KW-1185">Reference proteome</keyword>
<proteinExistence type="predicted"/>
<feature type="compositionally biased region" description="Polar residues" evidence="1">
    <location>
        <begin position="111"/>
        <end position="123"/>
    </location>
</feature>
<keyword evidence="3" id="KW-0732">Signal</keyword>
<dbReference type="KEGG" id="cliz:G7Y31_08365"/>
<feature type="signal peptide" evidence="3">
    <location>
        <begin position="1"/>
        <end position="27"/>
    </location>
</feature>
<keyword evidence="2" id="KW-0812">Transmembrane</keyword>
<feature type="compositionally biased region" description="Gly residues" evidence="1">
    <location>
        <begin position="142"/>
        <end position="155"/>
    </location>
</feature>
<feature type="compositionally biased region" description="Low complexity" evidence="1">
    <location>
        <begin position="93"/>
        <end position="109"/>
    </location>
</feature>
<gene>
    <name evidence="4" type="ORF">G7Y31_08365</name>
</gene>
<feature type="region of interest" description="Disordered" evidence="1">
    <location>
        <begin position="258"/>
        <end position="303"/>
    </location>
</feature>
<evidence type="ECO:0000313" key="5">
    <source>
        <dbReference type="Proteomes" id="UP000594681"/>
    </source>
</evidence>
<dbReference type="AlphaFoldDB" id="A0A7T0KDV2"/>
<evidence type="ECO:0000313" key="4">
    <source>
        <dbReference type="EMBL" id="QPK78566.1"/>
    </source>
</evidence>
<evidence type="ECO:0000256" key="1">
    <source>
        <dbReference type="SAM" id="MobiDB-lite"/>
    </source>
</evidence>
<evidence type="ECO:0008006" key="6">
    <source>
        <dbReference type="Google" id="ProtNLM"/>
    </source>
</evidence>
<evidence type="ECO:0000256" key="2">
    <source>
        <dbReference type="SAM" id="Phobius"/>
    </source>
</evidence>
<feature type="compositionally biased region" description="Gly residues" evidence="1">
    <location>
        <begin position="210"/>
        <end position="221"/>
    </location>
</feature>
<dbReference type="Proteomes" id="UP000594681">
    <property type="component" value="Chromosome"/>
</dbReference>
<keyword evidence="2" id="KW-0472">Membrane</keyword>
<dbReference type="RefSeq" id="WP_165010339.1">
    <property type="nucleotide sequence ID" value="NZ_CP064954.1"/>
</dbReference>
<feature type="compositionally biased region" description="Low complexity" evidence="1">
    <location>
        <begin position="130"/>
        <end position="141"/>
    </location>
</feature>
<reference evidence="4 5" key="1">
    <citation type="submission" date="2020-11" db="EMBL/GenBank/DDBJ databases">
        <title>Corynebacterium sp. ZJ-599.</title>
        <authorList>
            <person name="Zhou J."/>
        </authorList>
    </citation>
    <scope>NUCLEOTIDE SEQUENCE [LARGE SCALE GENOMIC DNA]</scope>
    <source>
        <strain evidence="4 5">ZJ-599</strain>
    </source>
</reference>
<feature type="compositionally biased region" description="Polar residues" evidence="1">
    <location>
        <begin position="273"/>
        <end position="295"/>
    </location>
</feature>
<name>A0A7T0KDV2_9CORY</name>
<feature type="chain" id="PRO_5032505210" description="Secreted protein" evidence="3">
    <location>
        <begin position="28"/>
        <end position="335"/>
    </location>
</feature>
<protein>
    <recommendedName>
        <fullName evidence="6">Secreted protein</fullName>
    </recommendedName>
</protein>
<keyword evidence="2" id="KW-1133">Transmembrane helix</keyword>
<evidence type="ECO:0000256" key="3">
    <source>
        <dbReference type="SAM" id="SignalP"/>
    </source>
</evidence>
<feature type="compositionally biased region" description="Basic and acidic residues" evidence="1">
    <location>
        <begin position="260"/>
        <end position="272"/>
    </location>
</feature>